<dbReference type="InterPro" id="IPR006115">
    <property type="entry name" value="6PGDH_NADP-bd"/>
</dbReference>
<name>A0ABV9GUS4_9BURK</name>
<dbReference type="PROSITE" id="PS00895">
    <property type="entry name" value="3_HYDROXYISOBUT_DH"/>
    <property type="match status" value="1"/>
</dbReference>
<dbReference type="SUPFAM" id="SSF48179">
    <property type="entry name" value="6-phosphogluconate dehydrogenase C-terminal domain-like"/>
    <property type="match status" value="1"/>
</dbReference>
<proteinExistence type="inferred from homology"/>
<comment type="caution">
    <text evidence="6">The sequence shown here is derived from an EMBL/GenBank/DDBJ whole genome shotgun (WGS) entry which is preliminary data.</text>
</comment>
<dbReference type="InterPro" id="IPR015815">
    <property type="entry name" value="HIBADH-related"/>
</dbReference>
<dbReference type="InterPro" id="IPR002204">
    <property type="entry name" value="3-OH-isobutyrate_DH-rel_CS"/>
</dbReference>
<dbReference type="Gene3D" id="3.40.50.720">
    <property type="entry name" value="NAD(P)-binding Rossmann-like Domain"/>
    <property type="match status" value="1"/>
</dbReference>
<dbReference type="InterPro" id="IPR036291">
    <property type="entry name" value="NAD(P)-bd_dom_sf"/>
</dbReference>
<accession>A0ABV9GUS4</accession>
<dbReference type="PIRSF" id="PIRSF000103">
    <property type="entry name" value="HIBADH"/>
    <property type="match status" value="1"/>
</dbReference>
<evidence type="ECO:0000256" key="3">
    <source>
        <dbReference type="ARBA" id="ARBA00023027"/>
    </source>
</evidence>
<dbReference type="GO" id="GO:0016491">
    <property type="term" value="F:oxidoreductase activity"/>
    <property type="evidence" value="ECO:0007669"/>
    <property type="project" value="UniProtKB-KW"/>
</dbReference>
<evidence type="ECO:0000313" key="7">
    <source>
        <dbReference type="Proteomes" id="UP001595967"/>
    </source>
</evidence>
<dbReference type="RefSeq" id="WP_377723619.1">
    <property type="nucleotide sequence ID" value="NZ_JBHSEW010000001.1"/>
</dbReference>
<comment type="similarity">
    <text evidence="1">Belongs to the HIBADH-related family.</text>
</comment>
<organism evidence="6 7">
    <name type="scientific">Comamonas nitrativorans</name>
    <dbReference type="NCBI Taxonomy" id="108437"/>
    <lineage>
        <taxon>Bacteria</taxon>
        <taxon>Pseudomonadati</taxon>
        <taxon>Pseudomonadota</taxon>
        <taxon>Betaproteobacteria</taxon>
        <taxon>Burkholderiales</taxon>
        <taxon>Comamonadaceae</taxon>
        <taxon>Comamonas</taxon>
    </lineage>
</organism>
<evidence type="ECO:0000259" key="4">
    <source>
        <dbReference type="Pfam" id="PF03446"/>
    </source>
</evidence>
<keyword evidence="2 6" id="KW-0560">Oxidoreductase</keyword>
<dbReference type="PANTHER" id="PTHR43060:SF15">
    <property type="entry name" value="3-HYDROXYISOBUTYRATE DEHYDROGENASE-LIKE 1, MITOCHONDRIAL-RELATED"/>
    <property type="match status" value="1"/>
</dbReference>
<dbReference type="InterPro" id="IPR013328">
    <property type="entry name" value="6PGD_dom2"/>
</dbReference>
<dbReference type="Pfam" id="PF14833">
    <property type="entry name" value="NAD_binding_11"/>
    <property type="match status" value="1"/>
</dbReference>
<dbReference type="InterPro" id="IPR029154">
    <property type="entry name" value="HIBADH-like_NADP-bd"/>
</dbReference>
<evidence type="ECO:0000313" key="6">
    <source>
        <dbReference type="EMBL" id="MFC4621060.1"/>
    </source>
</evidence>
<evidence type="ECO:0000256" key="1">
    <source>
        <dbReference type="ARBA" id="ARBA00009080"/>
    </source>
</evidence>
<evidence type="ECO:0000256" key="2">
    <source>
        <dbReference type="ARBA" id="ARBA00023002"/>
    </source>
</evidence>
<dbReference type="InterPro" id="IPR008927">
    <property type="entry name" value="6-PGluconate_DH-like_C_sf"/>
</dbReference>
<dbReference type="Proteomes" id="UP001595967">
    <property type="component" value="Unassembled WGS sequence"/>
</dbReference>
<reference evidence="7" key="1">
    <citation type="journal article" date="2019" name="Int. J. Syst. Evol. Microbiol.">
        <title>The Global Catalogue of Microorganisms (GCM) 10K type strain sequencing project: providing services to taxonomists for standard genome sequencing and annotation.</title>
        <authorList>
            <consortium name="The Broad Institute Genomics Platform"/>
            <consortium name="The Broad Institute Genome Sequencing Center for Infectious Disease"/>
            <person name="Wu L."/>
            <person name="Ma J."/>
        </authorList>
    </citation>
    <scope>NUCLEOTIDE SEQUENCE [LARGE SCALE GENOMIC DNA]</scope>
    <source>
        <strain evidence="7">JCM 11650</strain>
    </source>
</reference>
<feature type="domain" description="6-phosphogluconate dehydrogenase NADP-binding" evidence="4">
    <location>
        <begin position="19"/>
        <end position="183"/>
    </location>
</feature>
<keyword evidence="3" id="KW-0520">NAD</keyword>
<keyword evidence="7" id="KW-1185">Reference proteome</keyword>
<dbReference type="Gene3D" id="1.10.1040.10">
    <property type="entry name" value="N-(1-d-carboxylethyl)-l-norvaline Dehydrogenase, domain 2"/>
    <property type="match status" value="1"/>
</dbReference>
<gene>
    <name evidence="6" type="ORF">ACFO3A_02360</name>
</gene>
<evidence type="ECO:0000259" key="5">
    <source>
        <dbReference type="Pfam" id="PF14833"/>
    </source>
</evidence>
<dbReference type="EC" id="1.1.-.-" evidence="6"/>
<dbReference type="PANTHER" id="PTHR43060">
    <property type="entry name" value="3-HYDROXYISOBUTYRATE DEHYDROGENASE-LIKE 1, MITOCHONDRIAL-RELATED"/>
    <property type="match status" value="1"/>
</dbReference>
<sequence>MTAQQQTNPRSYAPTTARKVAFIGLGVMGWPMAGHLALAGHTVTVFNRTAQKAQDWAAAFAATGRVAHAATPRQAAQGADIVFTCVGNDDDLRSVVLGGDGALAGMRSGSVLVDHTTASAEVARQLAANAQAQGAAFIDAPVSGGQAGAQNGQLTVMCGGDPAAFEAVAPAIDSFARAVTLMGPSGSGQLTKMVNQICIAGLVQGLSEAIAFGQKAGLDMQAALQVIGKGAAQSWQLDNRGGTMVRDEFNFGFAVDWMRKDLGLVLQEAQRNGARLPVTALVDQFYADVQAQGGGRWDTSSLITRLR</sequence>
<feature type="domain" description="3-hydroxyisobutyrate dehydrogenase-like NAD-binding" evidence="5">
    <location>
        <begin position="186"/>
        <end position="304"/>
    </location>
</feature>
<dbReference type="SUPFAM" id="SSF51735">
    <property type="entry name" value="NAD(P)-binding Rossmann-fold domains"/>
    <property type="match status" value="1"/>
</dbReference>
<dbReference type="EMBL" id="JBHSEW010000001">
    <property type="protein sequence ID" value="MFC4621060.1"/>
    <property type="molecule type" value="Genomic_DNA"/>
</dbReference>
<dbReference type="Pfam" id="PF03446">
    <property type="entry name" value="NAD_binding_2"/>
    <property type="match status" value="1"/>
</dbReference>
<protein>
    <submittedName>
        <fullName evidence="6">NAD(P)-dependent oxidoreductase</fullName>
        <ecNumber evidence="6">1.1.-.-</ecNumber>
    </submittedName>
</protein>